<feature type="transmembrane region" description="Helical" evidence="1">
    <location>
        <begin position="47"/>
        <end position="66"/>
    </location>
</feature>
<evidence type="ECO:0000313" key="3">
    <source>
        <dbReference type="Proteomes" id="UP001237780"/>
    </source>
</evidence>
<organism evidence="2 3">
    <name type="scientific">Phyllobacterium ifriqiyense</name>
    <dbReference type="NCBI Taxonomy" id="314238"/>
    <lineage>
        <taxon>Bacteria</taxon>
        <taxon>Pseudomonadati</taxon>
        <taxon>Pseudomonadota</taxon>
        <taxon>Alphaproteobacteria</taxon>
        <taxon>Hyphomicrobiales</taxon>
        <taxon>Phyllobacteriaceae</taxon>
        <taxon>Phyllobacterium</taxon>
    </lineage>
</organism>
<reference evidence="2 3" key="1">
    <citation type="submission" date="2023-07" db="EMBL/GenBank/DDBJ databases">
        <title>Comparative genomics of wheat-associated soil bacteria to identify genetic determinants of phenazine resistance.</title>
        <authorList>
            <person name="Mouncey N."/>
        </authorList>
    </citation>
    <scope>NUCLEOTIDE SEQUENCE [LARGE SCALE GENOMIC DNA]</scope>
    <source>
        <strain evidence="2 3">W4I11</strain>
    </source>
</reference>
<name>A0ABU0SCY8_9HYPH</name>
<dbReference type="RefSeq" id="WP_307281761.1">
    <property type="nucleotide sequence ID" value="NZ_JAUSZT010000003.1"/>
</dbReference>
<protein>
    <submittedName>
        <fullName evidence="2">Uncharacterized protein</fullName>
    </submittedName>
</protein>
<comment type="caution">
    <text evidence="2">The sequence shown here is derived from an EMBL/GenBank/DDBJ whole genome shotgun (WGS) entry which is preliminary data.</text>
</comment>
<accession>A0ABU0SCY8</accession>
<feature type="transmembrane region" description="Helical" evidence="1">
    <location>
        <begin position="78"/>
        <end position="99"/>
    </location>
</feature>
<evidence type="ECO:0000313" key="2">
    <source>
        <dbReference type="EMBL" id="MDQ0997598.1"/>
    </source>
</evidence>
<keyword evidence="1" id="KW-0812">Transmembrane</keyword>
<evidence type="ECO:0000256" key="1">
    <source>
        <dbReference type="SAM" id="Phobius"/>
    </source>
</evidence>
<dbReference type="EMBL" id="JAUSZT010000003">
    <property type="protein sequence ID" value="MDQ0997598.1"/>
    <property type="molecule type" value="Genomic_DNA"/>
</dbReference>
<sequence>MNSFFSAITVYGLYGMSSIPFIVWAAKSAHAGTLASRSDRRWPGISCTIFRIVLPLLLIFLYAWNISEAAVASEWMPYQFLLLPPALGSIAGYGIGFFTGNRTTN</sequence>
<keyword evidence="3" id="KW-1185">Reference proteome</keyword>
<proteinExistence type="predicted"/>
<gene>
    <name evidence="2" type="ORF">QFZ34_002780</name>
</gene>
<keyword evidence="1" id="KW-1133">Transmembrane helix</keyword>
<feature type="transmembrane region" description="Helical" evidence="1">
    <location>
        <begin position="6"/>
        <end position="26"/>
    </location>
</feature>
<keyword evidence="1" id="KW-0472">Membrane</keyword>
<dbReference type="Proteomes" id="UP001237780">
    <property type="component" value="Unassembled WGS sequence"/>
</dbReference>